<keyword evidence="7" id="KW-0808">Transferase</keyword>
<comment type="catalytic activity">
    <reaction evidence="5 6">
        <text>L-glutamyl-tRNA(Gln) + L-glutamine + ATP + H2O = L-glutaminyl-tRNA(Gln) + L-glutamate + ADP + phosphate + H(+)</text>
        <dbReference type="Rhea" id="RHEA:17521"/>
        <dbReference type="Rhea" id="RHEA-COMP:9681"/>
        <dbReference type="Rhea" id="RHEA-COMP:9684"/>
        <dbReference type="ChEBI" id="CHEBI:15377"/>
        <dbReference type="ChEBI" id="CHEBI:15378"/>
        <dbReference type="ChEBI" id="CHEBI:29985"/>
        <dbReference type="ChEBI" id="CHEBI:30616"/>
        <dbReference type="ChEBI" id="CHEBI:43474"/>
        <dbReference type="ChEBI" id="CHEBI:58359"/>
        <dbReference type="ChEBI" id="CHEBI:78520"/>
        <dbReference type="ChEBI" id="CHEBI:78521"/>
        <dbReference type="ChEBI" id="CHEBI:456216"/>
    </reaction>
</comment>
<dbReference type="EMBL" id="AEQN01000009">
    <property type="protein sequence ID" value="EFV02379.1"/>
    <property type="molecule type" value="Genomic_DNA"/>
</dbReference>
<dbReference type="GO" id="GO:0016740">
    <property type="term" value="F:transferase activity"/>
    <property type="evidence" value="ECO:0007669"/>
    <property type="project" value="UniProtKB-KW"/>
</dbReference>
<dbReference type="OrthoDB" id="9813938at2"/>
<comment type="subunit">
    <text evidence="2 6">Heterotrimer of A, B and C subunits.</text>
</comment>
<evidence type="ECO:0000256" key="6">
    <source>
        <dbReference type="HAMAP-Rule" id="MF_00122"/>
    </source>
</evidence>
<dbReference type="STRING" id="887929.HMP0721_0524"/>
<dbReference type="InterPro" id="IPR003837">
    <property type="entry name" value="GatC"/>
</dbReference>
<evidence type="ECO:0000256" key="3">
    <source>
        <dbReference type="ARBA" id="ARBA00024799"/>
    </source>
</evidence>
<dbReference type="HAMAP" id="MF_00122">
    <property type="entry name" value="GatC"/>
    <property type="match status" value="1"/>
</dbReference>
<dbReference type="GO" id="GO:0050566">
    <property type="term" value="F:asparaginyl-tRNA synthase (glutamine-hydrolyzing) activity"/>
    <property type="evidence" value="ECO:0007669"/>
    <property type="project" value="RHEA"/>
</dbReference>
<dbReference type="GO" id="GO:0006412">
    <property type="term" value="P:translation"/>
    <property type="evidence" value="ECO:0007669"/>
    <property type="project" value="UniProtKB-UniRule"/>
</dbReference>
<accession>E6MEU1</accession>
<keyword evidence="8" id="KW-1185">Reference proteome</keyword>
<gene>
    <name evidence="6 7" type="primary">gatC</name>
    <name evidence="7" type="ORF">HMP0721_0524</name>
</gene>
<evidence type="ECO:0000256" key="5">
    <source>
        <dbReference type="ARBA" id="ARBA00047913"/>
    </source>
</evidence>
<keyword evidence="6" id="KW-0547">Nucleotide-binding</keyword>
<dbReference type="EC" id="6.3.5.-" evidence="6"/>
<dbReference type="PANTHER" id="PTHR15004">
    <property type="entry name" value="GLUTAMYL-TRNA(GLN) AMIDOTRANSFERASE SUBUNIT C, MITOCHONDRIAL"/>
    <property type="match status" value="1"/>
</dbReference>
<dbReference type="NCBIfam" id="TIGR00135">
    <property type="entry name" value="gatC"/>
    <property type="match status" value="1"/>
</dbReference>
<proteinExistence type="inferred from homology"/>
<evidence type="ECO:0000256" key="2">
    <source>
        <dbReference type="ARBA" id="ARBA00011123"/>
    </source>
</evidence>
<dbReference type="GO" id="GO:0070681">
    <property type="term" value="P:glutaminyl-tRNAGln biosynthesis via transamidation"/>
    <property type="evidence" value="ECO:0007669"/>
    <property type="project" value="TreeGrafter"/>
</dbReference>
<dbReference type="HOGENOM" id="CLU_105899_1_2_9"/>
<dbReference type="eggNOG" id="COG0721">
    <property type="taxonomic scope" value="Bacteria"/>
</dbReference>
<organism evidence="7 8">
    <name type="scientific">Pseudoramibacter alactolyticus ATCC 23263</name>
    <dbReference type="NCBI Taxonomy" id="887929"/>
    <lineage>
        <taxon>Bacteria</taxon>
        <taxon>Bacillati</taxon>
        <taxon>Bacillota</taxon>
        <taxon>Clostridia</taxon>
        <taxon>Eubacteriales</taxon>
        <taxon>Eubacteriaceae</taxon>
        <taxon>Pseudoramibacter</taxon>
    </lineage>
</organism>
<dbReference type="Gene3D" id="1.10.20.60">
    <property type="entry name" value="Glu-tRNAGln amidotransferase C subunit, N-terminal domain"/>
    <property type="match status" value="1"/>
</dbReference>
<evidence type="ECO:0000313" key="7">
    <source>
        <dbReference type="EMBL" id="EFV02379.1"/>
    </source>
</evidence>
<comment type="catalytic activity">
    <reaction evidence="4 6">
        <text>L-aspartyl-tRNA(Asn) + L-glutamine + ATP + H2O = L-asparaginyl-tRNA(Asn) + L-glutamate + ADP + phosphate + 2 H(+)</text>
        <dbReference type="Rhea" id="RHEA:14513"/>
        <dbReference type="Rhea" id="RHEA-COMP:9674"/>
        <dbReference type="Rhea" id="RHEA-COMP:9677"/>
        <dbReference type="ChEBI" id="CHEBI:15377"/>
        <dbReference type="ChEBI" id="CHEBI:15378"/>
        <dbReference type="ChEBI" id="CHEBI:29985"/>
        <dbReference type="ChEBI" id="CHEBI:30616"/>
        <dbReference type="ChEBI" id="CHEBI:43474"/>
        <dbReference type="ChEBI" id="CHEBI:58359"/>
        <dbReference type="ChEBI" id="CHEBI:78515"/>
        <dbReference type="ChEBI" id="CHEBI:78516"/>
        <dbReference type="ChEBI" id="CHEBI:456216"/>
    </reaction>
</comment>
<dbReference type="Pfam" id="PF02686">
    <property type="entry name" value="GatC"/>
    <property type="match status" value="1"/>
</dbReference>
<comment type="similarity">
    <text evidence="1 6">Belongs to the GatC family.</text>
</comment>
<dbReference type="PANTHER" id="PTHR15004:SF0">
    <property type="entry name" value="GLUTAMYL-TRNA(GLN) AMIDOTRANSFERASE SUBUNIT C, MITOCHONDRIAL"/>
    <property type="match status" value="1"/>
</dbReference>
<protein>
    <recommendedName>
        <fullName evidence="6">Aspartyl/glutamyl-tRNA(Asn/Gln) amidotransferase subunit C</fullName>
        <shortName evidence="6">Asp/Glu-ADT subunit C</shortName>
        <ecNumber evidence="6">6.3.5.-</ecNumber>
    </recommendedName>
</protein>
<comment type="caution">
    <text evidence="7">The sequence shown here is derived from an EMBL/GenBank/DDBJ whole genome shotgun (WGS) entry which is preliminary data.</text>
</comment>
<dbReference type="AlphaFoldDB" id="E6MEU1"/>
<dbReference type="SUPFAM" id="SSF141000">
    <property type="entry name" value="Glu-tRNAGln amidotransferase C subunit"/>
    <property type="match status" value="1"/>
</dbReference>
<dbReference type="GO" id="GO:0005524">
    <property type="term" value="F:ATP binding"/>
    <property type="evidence" value="ECO:0007669"/>
    <property type="project" value="UniProtKB-KW"/>
</dbReference>
<dbReference type="GO" id="GO:0006450">
    <property type="term" value="P:regulation of translational fidelity"/>
    <property type="evidence" value="ECO:0007669"/>
    <property type="project" value="InterPro"/>
</dbReference>
<keyword evidence="6 7" id="KW-0436">Ligase</keyword>
<keyword evidence="6" id="KW-0648">Protein biosynthesis</keyword>
<sequence>MSISKEDVTYVANLARLRFDGAATEKMVKELDSVLDYVNTLNEVDTTDVAATEHILPVKNVYRKDEIGESLPNEVALANAPDSENGCFKVPRVLE</sequence>
<dbReference type="RefSeq" id="WP_006597943.1">
    <property type="nucleotide sequence ID" value="NZ_GL622359.1"/>
</dbReference>
<comment type="function">
    <text evidence="3 6">Allows the formation of correctly charged Asn-tRNA(Asn) or Gln-tRNA(Gln) through the transamidation of misacylated Asp-tRNA(Asn) or Glu-tRNA(Gln) in organisms which lack either or both of asparaginyl-tRNA or glutaminyl-tRNA synthetases. The reaction takes place in the presence of glutamine and ATP through an activated phospho-Asp-tRNA(Asn) or phospho-Glu-tRNA(Gln).</text>
</comment>
<dbReference type="Proteomes" id="UP000004754">
    <property type="component" value="Unassembled WGS sequence"/>
</dbReference>
<name>E6MEU1_9FIRM</name>
<keyword evidence="6" id="KW-0067">ATP-binding</keyword>
<evidence type="ECO:0000256" key="1">
    <source>
        <dbReference type="ARBA" id="ARBA00010757"/>
    </source>
</evidence>
<dbReference type="GO" id="GO:0050567">
    <property type="term" value="F:glutaminyl-tRNA synthase (glutamine-hydrolyzing) activity"/>
    <property type="evidence" value="ECO:0007669"/>
    <property type="project" value="UniProtKB-UniRule"/>
</dbReference>
<reference evidence="7 8" key="1">
    <citation type="submission" date="2010-12" db="EMBL/GenBank/DDBJ databases">
        <authorList>
            <person name="Muzny D."/>
            <person name="Qin X."/>
            <person name="Deng J."/>
            <person name="Jiang H."/>
            <person name="Liu Y."/>
            <person name="Qu J."/>
            <person name="Song X.-Z."/>
            <person name="Zhang L."/>
            <person name="Thornton R."/>
            <person name="Coyle M."/>
            <person name="Francisco L."/>
            <person name="Jackson L."/>
            <person name="Javaid M."/>
            <person name="Korchina V."/>
            <person name="Kovar C."/>
            <person name="Mata R."/>
            <person name="Mathew T."/>
            <person name="Ngo R."/>
            <person name="Nguyen L."/>
            <person name="Nguyen N."/>
            <person name="Okwuonu G."/>
            <person name="Ongeri F."/>
            <person name="Pham C."/>
            <person name="Simmons D."/>
            <person name="Wilczek-Boney K."/>
            <person name="Hale W."/>
            <person name="Jakkamsetti A."/>
            <person name="Pham P."/>
            <person name="Ruth R."/>
            <person name="San Lucas F."/>
            <person name="Warren J."/>
            <person name="Zhang J."/>
            <person name="Zhao Z."/>
            <person name="Zhou C."/>
            <person name="Zhu D."/>
            <person name="Lee S."/>
            <person name="Bess C."/>
            <person name="Blankenburg K."/>
            <person name="Forbes L."/>
            <person name="Fu Q."/>
            <person name="Gubbala S."/>
            <person name="Hirani K."/>
            <person name="Jayaseelan J.C."/>
            <person name="Lara F."/>
            <person name="Munidasa M."/>
            <person name="Palculict T."/>
            <person name="Patil S."/>
            <person name="Pu L.-L."/>
            <person name="Saada N."/>
            <person name="Tang L."/>
            <person name="Weissenberger G."/>
            <person name="Zhu Y."/>
            <person name="Hemphill L."/>
            <person name="Shang Y."/>
            <person name="Youmans B."/>
            <person name="Ayvaz T."/>
            <person name="Ross M."/>
            <person name="Santibanez J."/>
            <person name="Aqrawi P."/>
            <person name="Gross S."/>
            <person name="Joshi V."/>
            <person name="Fowler G."/>
            <person name="Nazareth L."/>
            <person name="Reid J."/>
            <person name="Worley K."/>
            <person name="Petrosino J."/>
            <person name="Highlander S."/>
            <person name="Gibbs R."/>
        </authorList>
    </citation>
    <scope>NUCLEOTIDE SEQUENCE [LARGE SCALE GENOMIC DNA]</scope>
    <source>
        <strain evidence="7 8">ATCC 23263</strain>
    </source>
</reference>
<dbReference type="InterPro" id="IPR036113">
    <property type="entry name" value="Asp/Glu-ADT_sf_sub_c"/>
</dbReference>
<evidence type="ECO:0000313" key="8">
    <source>
        <dbReference type="Proteomes" id="UP000004754"/>
    </source>
</evidence>
<evidence type="ECO:0000256" key="4">
    <source>
        <dbReference type="ARBA" id="ARBA00047380"/>
    </source>
</evidence>